<dbReference type="Pfam" id="PF01284">
    <property type="entry name" value="MARVEL"/>
    <property type="match status" value="1"/>
</dbReference>
<dbReference type="InterPro" id="IPR008253">
    <property type="entry name" value="Marvel"/>
</dbReference>
<dbReference type="STRING" id="68775.A0A5C3M679"/>
<evidence type="ECO:0000256" key="5">
    <source>
        <dbReference type="SAM" id="Phobius"/>
    </source>
</evidence>
<keyword evidence="3 5" id="KW-1133">Transmembrane helix</keyword>
<dbReference type="OrthoDB" id="2117453at2759"/>
<feature type="transmembrane region" description="Helical" evidence="5">
    <location>
        <begin position="80"/>
        <end position="101"/>
    </location>
</feature>
<accession>A0A5C3M679</accession>
<gene>
    <name evidence="7" type="ORF">BDQ12DRAFT_603567</name>
</gene>
<keyword evidence="2 5" id="KW-0812">Transmembrane</keyword>
<dbReference type="AlphaFoldDB" id="A0A5C3M679"/>
<feature type="transmembrane region" description="Helical" evidence="5">
    <location>
        <begin position="132"/>
        <end position="150"/>
    </location>
</feature>
<dbReference type="Proteomes" id="UP000308652">
    <property type="component" value="Unassembled WGS sequence"/>
</dbReference>
<keyword evidence="8" id="KW-1185">Reference proteome</keyword>
<keyword evidence="4 5" id="KW-0472">Membrane</keyword>
<evidence type="ECO:0000313" key="8">
    <source>
        <dbReference type="Proteomes" id="UP000308652"/>
    </source>
</evidence>
<name>A0A5C3M679_9AGAR</name>
<evidence type="ECO:0000256" key="2">
    <source>
        <dbReference type="ARBA" id="ARBA00022692"/>
    </source>
</evidence>
<evidence type="ECO:0000256" key="3">
    <source>
        <dbReference type="ARBA" id="ARBA00022989"/>
    </source>
</evidence>
<evidence type="ECO:0000256" key="4">
    <source>
        <dbReference type="ARBA" id="ARBA00023136"/>
    </source>
</evidence>
<evidence type="ECO:0000313" key="7">
    <source>
        <dbReference type="EMBL" id="TFK39358.1"/>
    </source>
</evidence>
<dbReference type="GO" id="GO:0016020">
    <property type="term" value="C:membrane"/>
    <property type="evidence" value="ECO:0007669"/>
    <property type="project" value="UniProtKB-SubCell"/>
</dbReference>
<dbReference type="EMBL" id="ML213599">
    <property type="protein sequence ID" value="TFK39358.1"/>
    <property type="molecule type" value="Genomic_DNA"/>
</dbReference>
<organism evidence="7 8">
    <name type="scientific">Crucibulum laeve</name>
    <dbReference type="NCBI Taxonomy" id="68775"/>
    <lineage>
        <taxon>Eukaryota</taxon>
        <taxon>Fungi</taxon>
        <taxon>Dikarya</taxon>
        <taxon>Basidiomycota</taxon>
        <taxon>Agaricomycotina</taxon>
        <taxon>Agaricomycetes</taxon>
        <taxon>Agaricomycetidae</taxon>
        <taxon>Agaricales</taxon>
        <taxon>Agaricineae</taxon>
        <taxon>Nidulariaceae</taxon>
        <taxon>Crucibulum</taxon>
    </lineage>
</organism>
<feature type="transmembrane region" description="Helical" evidence="5">
    <location>
        <begin position="53"/>
        <end position="73"/>
    </location>
</feature>
<reference evidence="7 8" key="1">
    <citation type="journal article" date="2019" name="Nat. Ecol. Evol.">
        <title>Megaphylogeny resolves global patterns of mushroom evolution.</title>
        <authorList>
            <person name="Varga T."/>
            <person name="Krizsan K."/>
            <person name="Foldi C."/>
            <person name="Dima B."/>
            <person name="Sanchez-Garcia M."/>
            <person name="Sanchez-Ramirez S."/>
            <person name="Szollosi G.J."/>
            <person name="Szarkandi J.G."/>
            <person name="Papp V."/>
            <person name="Albert L."/>
            <person name="Andreopoulos W."/>
            <person name="Angelini C."/>
            <person name="Antonin V."/>
            <person name="Barry K.W."/>
            <person name="Bougher N.L."/>
            <person name="Buchanan P."/>
            <person name="Buyck B."/>
            <person name="Bense V."/>
            <person name="Catcheside P."/>
            <person name="Chovatia M."/>
            <person name="Cooper J."/>
            <person name="Damon W."/>
            <person name="Desjardin D."/>
            <person name="Finy P."/>
            <person name="Geml J."/>
            <person name="Haridas S."/>
            <person name="Hughes K."/>
            <person name="Justo A."/>
            <person name="Karasinski D."/>
            <person name="Kautmanova I."/>
            <person name="Kiss B."/>
            <person name="Kocsube S."/>
            <person name="Kotiranta H."/>
            <person name="LaButti K.M."/>
            <person name="Lechner B.E."/>
            <person name="Liimatainen K."/>
            <person name="Lipzen A."/>
            <person name="Lukacs Z."/>
            <person name="Mihaltcheva S."/>
            <person name="Morgado L.N."/>
            <person name="Niskanen T."/>
            <person name="Noordeloos M.E."/>
            <person name="Ohm R.A."/>
            <person name="Ortiz-Santana B."/>
            <person name="Ovrebo C."/>
            <person name="Racz N."/>
            <person name="Riley R."/>
            <person name="Savchenko A."/>
            <person name="Shiryaev A."/>
            <person name="Soop K."/>
            <person name="Spirin V."/>
            <person name="Szebenyi C."/>
            <person name="Tomsovsky M."/>
            <person name="Tulloss R.E."/>
            <person name="Uehling J."/>
            <person name="Grigoriev I.V."/>
            <person name="Vagvolgyi C."/>
            <person name="Papp T."/>
            <person name="Martin F.M."/>
            <person name="Miettinen O."/>
            <person name="Hibbett D.S."/>
            <person name="Nagy L.G."/>
        </authorList>
    </citation>
    <scope>NUCLEOTIDE SEQUENCE [LARGE SCALE GENOMIC DNA]</scope>
    <source>
        <strain evidence="7 8">CBS 166.37</strain>
    </source>
</reference>
<feature type="domain" description="MARVEL" evidence="6">
    <location>
        <begin position="8"/>
        <end position="146"/>
    </location>
</feature>
<feature type="transmembrane region" description="Helical" evidence="5">
    <location>
        <begin position="12"/>
        <end position="33"/>
    </location>
</feature>
<evidence type="ECO:0000259" key="6">
    <source>
        <dbReference type="Pfam" id="PF01284"/>
    </source>
</evidence>
<comment type="subcellular location">
    <subcellularLocation>
        <location evidence="1">Membrane</location>
        <topology evidence="1">Multi-pass membrane protein</topology>
    </subcellularLocation>
</comment>
<sequence>MGMDNAIRRGHPITFGLIIVFSIIELAISAWLTSRFNSHHNYSSVTERDRVRYVLFCCTWTILFSALYLILFLHSATGSVLTSVASHFVFLAFTWLLWVAAAASVTQMIGGGLNCKTQEIFVYCGQLNALEGFAWLIWILLTFLLIVVLIRGISAARRGDGYGGSLVV</sequence>
<proteinExistence type="predicted"/>
<protein>
    <recommendedName>
        <fullName evidence="6">MARVEL domain-containing protein</fullName>
    </recommendedName>
</protein>
<evidence type="ECO:0000256" key="1">
    <source>
        <dbReference type="ARBA" id="ARBA00004141"/>
    </source>
</evidence>